<proteinExistence type="predicted"/>
<dbReference type="Proteomes" id="UP001596317">
    <property type="component" value="Unassembled WGS sequence"/>
</dbReference>
<keyword evidence="1" id="KW-0812">Transmembrane</keyword>
<protein>
    <submittedName>
        <fullName evidence="2">Uncharacterized protein</fullName>
    </submittedName>
</protein>
<feature type="transmembrane region" description="Helical" evidence="1">
    <location>
        <begin position="85"/>
        <end position="107"/>
    </location>
</feature>
<organism evidence="2 3">
    <name type="scientific">Deinococcus multiflagellatus</name>
    <dbReference type="NCBI Taxonomy" id="1656887"/>
    <lineage>
        <taxon>Bacteria</taxon>
        <taxon>Thermotogati</taxon>
        <taxon>Deinococcota</taxon>
        <taxon>Deinococci</taxon>
        <taxon>Deinococcales</taxon>
        <taxon>Deinococcaceae</taxon>
        <taxon>Deinococcus</taxon>
    </lineage>
</organism>
<name>A0ABW1ZKZ7_9DEIO</name>
<dbReference type="EMBL" id="JBHSWB010000001">
    <property type="protein sequence ID" value="MFC6661605.1"/>
    <property type="molecule type" value="Genomic_DNA"/>
</dbReference>
<sequence>MPWDTLTLWGSAGLSAALLLLPLVTALRFPAALPWPRALLVMGAALLVALALTLVLALALSLLYAVAPGWNPYSGPAFESVDAGLFQLFLSVFLALVVTVAAQFWWLRSLVKRSGTS</sequence>
<feature type="transmembrane region" description="Helical" evidence="1">
    <location>
        <begin position="6"/>
        <end position="27"/>
    </location>
</feature>
<keyword evidence="1" id="KW-1133">Transmembrane helix</keyword>
<accession>A0ABW1ZKZ7</accession>
<comment type="caution">
    <text evidence="2">The sequence shown here is derived from an EMBL/GenBank/DDBJ whole genome shotgun (WGS) entry which is preliminary data.</text>
</comment>
<evidence type="ECO:0000313" key="3">
    <source>
        <dbReference type="Proteomes" id="UP001596317"/>
    </source>
</evidence>
<keyword evidence="1" id="KW-0472">Membrane</keyword>
<reference evidence="3" key="1">
    <citation type="journal article" date="2019" name="Int. J. Syst. Evol. Microbiol.">
        <title>The Global Catalogue of Microorganisms (GCM) 10K type strain sequencing project: providing services to taxonomists for standard genome sequencing and annotation.</title>
        <authorList>
            <consortium name="The Broad Institute Genomics Platform"/>
            <consortium name="The Broad Institute Genome Sequencing Center for Infectious Disease"/>
            <person name="Wu L."/>
            <person name="Ma J."/>
        </authorList>
    </citation>
    <scope>NUCLEOTIDE SEQUENCE [LARGE SCALE GENOMIC DNA]</scope>
    <source>
        <strain evidence="3">CCUG 63830</strain>
    </source>
</reference>
<keyword evidence="3" id="KW-1185">Reference proteome</keyword>
<evidence type="ECO:0000256" key="1">
    <source>
        <dbReference type="SAM" id="Phobius"/>
    </source>
</evidence>
<feature type="transmembrane region" description="Helical" evidence="1">
    <location>
        <begin position="39"/>
        <end position="65"/>
    </location>
</feature>
<gene>
    <name evidence="2" type="ORF">ACFP90_15620</name>
</gene>
<evidence type="ECO:0000313" key="2">
    <source>
        <dbReference type="EMBL" id="MFC6661605.1"/>
    </source>
</evidence>
<dbReference type="RefSeq" id="WP_224608423.1">
    <property type="nucleotide sequence ID" value="NZ_JAIQXV010000008.1"/>
</dbReference>